<dbReference type="EMBL" id="JAUUTY010000001">
    <property type="protein sequence ID" value="KAK1698407.1"/>
    <property type="molecule type" value="Genomic_DNA"/>
</dbReference>
<feature type="region of interest" description="Disordered" evidence="1">
    <location>
        <begin position="440"/>
        <end position="528"/>
    </location>
</feature>
<accession>A0AAD8U491</accession>
<feature type="region of interest" description="Disordered" evidence="1">
    <location>
        <begin position="346"/>
        <end position="416"/>
    </location>
</feature>
<feature type="compositionally biased region" description="Low complexity" evidence="1">
    <location>
        <begin position="440"/>
        <end position="450"/>
    </location>
</feature>
<dbReference type="PANTHER" id="PTHR33026:SF7">
    <property type="entry name" value="OS03G0100275 PROTEIN"/>
    <property type="match status" value="1"/>
</dbReference>
<evidence type="ECO:0000256" key="1">
    <source>
        <dbReference type="SAM" id="MobiDB-lite"/>
    </source>
</evidence>
<proteinExistence type="predicted"/>
<dbReference type="Proteomes" id="UP001231189">
    <property type="component" value="Unassembled WGS sequence"/>
</dbReference>
<feature type="region of interest" description="Disordered" evidence="1">
    <location>
        <begin position="1"/>
        <end position="66"/>
    </location>
</feature>
<organism evidence="3 4">
    <name type="scientific">Lolium multiflorum</name>
    <name type="common">Italian ryegrass</name>
    <name type="synonym">Lolium perenne subsp. multiflorum</name>
    <dbReference type="NCBI Taxonomy" id="4521"/>
    <lineage>
        <taxon>Eukaryota</taxon>
        <taxon>Viridiplantae</taxon>
        <taxon>Streptophyta</taxon>
        <taxon>Embryophyta</taxon>
        <taxon>Tracheophyta</taxon>
        <taxon>Spermatophyta</taxon>
        <taxon>Magnoliopsida</taxon>
        <taxon>Liliopsida</taxon>
        <taxon>Poales</taxon>
        <taxon>Poaceae</taxon>
        <taxon>BOP clade</taxon>
        <taxon>Pooideae</taxon>
        <taxon>Poodae</taxon>
        <taxon>Poeae</taxon>
        <taxon>Poeae Chloroplast Group 2 (Poeae type)</taxon>
        <taxon>Loliodinae</taxon>
        <taxon>Loliinae</taxon>
        <taxon>Lolium</taxon>
    </lineage>
</organism>
<sequence>MAEPISSAPPPFVPVQLEPSKDSGKNIEGSANPEETAGAEQMEKKAEEAAAKKSKARARDSEAKGKWWPCTTTETELRNLEAEGFLRPGSWRTIPGALTPAPEAGEMVVTKALVERGFSFPPSDFFTEILKAYGLQPHNISPNSILAISNHVTLCEGHLRINPDLKLFQYYFSVKKETIAQTSSLATCGSITFKLRPGRVYPPTDRHESVRYWSGGFFYLKDISDPTSSRVLPDFKDGPPSETPAWSQCPHFSESPQLTWAVRRICKLTEEGLTGKDLTMSWFTKRMQPLQHRDRLMYHYTGRDDLMRASKENLSADALDKRIRVLIKVPRDLHIHVCKTDIHTNGSGTALGALEEKDLGTLTRVPHSGTTDPEATSDAEAPETSTPAKRKRAAPSGPAPKRAREAPSAAATRKLEKEKQRLKLIDTSKQSQPNIAQFFASSAQSSGSKPPKNPKKKAKPSPASMPVTPEVEVPPKATATAAPEKDVINVDDLPEEHVVGSDKGASSSHPPPEEPDVTSTEAPAKDAERKLKLSGATGTPQAHPHYFPVLTKVPLSQRHTELTKMMDEVWGNPETEQKDLAAFEDGVRVFFAKHRHLRQNTRKLHDDLRVHVLEQKAEIETLHKRDAESQKAISILETRLKNYEEERAKRPSIDDLSAELEVLKTEHSSLQNFLKESSEKETKERREREEKHTKELSELAEKLKTSNQRIKTLLSKSKAYETEAENIDKMIFPCLGFEWPPESPLSRTEAYEEARNSIDDLFEACRGITESLSLKRARTTLIDRMTKLMRVVPELIRDWQESSARGAASIALAMCKAHFPTMSFTSITRGVPKGTNIKAALAETKGYDTLFARRVDHSFWYKKNAPPPGFSDNEEDEDVEDIEEGSGSSAHRSDEDSGEGSGKDDTYQASEEDGQSSE</sequence>
<dbReference type="InterPro" id="IPR007321">
    <property type="entry name" value="Transposase_28"/>
</dbReference>
<comment type="caution">
    <text evidence="3">The sequence shown here is derived from an EMBL/GenBank/DDBJ whole genome shotgun (WGS) entry which is preliminary data.</text>
</comment>
<gene>
    <name evidence="3" type="ORF">QYE76_015104</name>
</gene>
<dbReference type="AlphaFoldDB" id="A0AAD8U491"/>
<feature type="compositionally biased region" description="Acidic residues" evidence="1">
    <location>
        <begin position="872"/>
        <end position="884"/>
    </location>
</feature>
<feature type="compositionally biased region" description="Basic and acidic residues" evidence="1">
    <location>
        <begin position="676"/>
        <end position="695"/>
    </location>
</feature>
<protein>
    <recommendedName>
        <fullName evidence="2">Transposase (putative) gypsy type domain-containing protein</fullName>
    </recommendedName>
</protein>
<dbReference type="PANTHER" id="PTHR33026">
    <property type="entry name" value="OS06G0360600 PROTEIN"/>
    <property type="match status" value="1"/>
</dbReference>
<reference evidence="3" key="1">
    <citation type="submission" date="2023-07" db="EMBL/GenBank/DDBJ databases">
        <title>A chromosome-level genome assembly of Lolium multiflorum.</title>
        <authorList>
            <person name="Chen Y."/>
            <person name="Copetti D."/>
            <person name="Kolliker R."/>
            <person name="Studer B."/>
        </authorList>
    </citation>
    <scope>NUCLEOTIDE SEQUENCE</scope>
    <source>
        <strain evidence="3">02402/16</strain>
        <tissue evidence="3">Leaf</tissue>
    </source>
</reference>
<feature type="region of interest" description="Disordered" evidence="1">
    <location>
        <begin position="671"/>
        <end position="695"/>
    </location>
</feature>
<evidence type="ECO:0000313" key="3">
    <source>
        <dbReference type="EMBL" id="KAK1698407.1"/>
    </source>
</evidence>
<dbReference type="Pfam" id="PF04195">
    <property type="entry name" value="Transposase_28"/>
    <property type="match status" value="1"/>
</dbReference>
<evidence type="ECO:0000259" key="2">
    <source>
        <dbReference type="Pfam" id="PF04195"/>
    </source>
</evidence>
<feature type="region of interest" description="Disordered" evidence="1">
    <location>
        <begin position="863"/>
        <end position="918"/>
    </location>
</feature>
<keyword evidence="4" id="KW-1185">Reference proteome</keyword>
<evidence type="ECO:0000313" key="4">
    <source>
        <dbReference type="Proteomes" id="UP001231189"/>
    </source>
</evidence>
<name>A0AAD8U491_LOLMU</name>
<feature type="compositionally biased region" description="Basic and acidic residues" evidence="1">
    <location>
        <begin position="891"/>
        <end position="906"/>
    </location>
</feature>
<feature type="compositionally biased region" description="Basic and acidic residues" evidence="1">
    <location>
        <begin position="41"/>
        <end position="65"/>
    </location>
</feature>
<feature type="domain" description="Transposase (putative) gypsy type" evidence="2">
    <location>
        <begin position="108"/>
        <end position="175"/>
    </location>
</feature>